<proteinExistence type="predicted"/>
<dbReference type="Pfam" id="PF01850">
    <property type="entry name" value="PIN"/>
    <property type="match status" value="1"/>
</dbReference>
<keyword evidence="4" id="KW-0460">Magnesium</keyword>
<dbReference type="GO" id="GO:0016787">
    <property type="term" value="F:hydrolase activity"/>
    <property type="evidence" value="ECO:0007669"/>
    <property type="project" value="UniProtKB-KW"/>
</dbReference>
<evidence type="ECO:0000256" key="1">
    <source>
        <dbReference type="ARBA" id="ARBA00022722"/>
    </source>
</evidence>
<protein>
    <submittedName>
        <fullName evidence="7">Type II toxin-antitoxin system VapC family toxin</fullName>
    </submittedName>
</protein>
<keyword evidence="8" id="KW-1185">Reference proteome</keyword>
<evidence type="ECO:0000259" key="6">
    <source>
        <dbReference type="Pfam" id="PF01850"/>
    </source>
</evidence>
<dbReference type="GO" id="GO:0046872">
    <property type="term" value="F:metal ion binding"/>
    <property type="evidence" value="ECO:0007669"/>
    <property type="project" value="UniProtKB-KW"/>
</dbReference>
<sequence length="178" mass="19694">MQRHHHRLAGRGHRGPEPPGLGLCGNHRARYRRRCVLPSASERRRGLVTGSLDANVVLRLLLNDVPDQHAAAVSLLLTGGPFFVSDIAVIETVFVLGRAYGLTRDQQRDSIHSLMILPQIVANVLLHDRALSLYVAHPKLSFEDCCLVTAADLTSHQPLWTFDRKLASQTDAQLLETA</sequence>
<keyword evidence="1" id="KW-0540">Nuclease</keyword>
<dbReference type="EMBL" id="QZVS01000078">
    <property type="protein sequence ID" value="RJT88966.1"/>
    <property type="molecule type" value="Genomic_DNA"/>
</dbReference>
<evidence type="ECO:0000256" key="4">
    <source>
        <dbReference type="ARBA" id="ARBA00022842"/>
    </source>
</evidence>
<accession>A0A3A5MSR1</accession>
<gene>
    <name evidence="7" type="ORF">D6T64_08345</name>
</gene>
<feature type="compositionally biased region" description="Basic residues" evidence="5">
    <location>
        <begin position="1"/>
        <end position="13"/>
    </location>
</feature>
<feature type="domain" description="PIN" evidence="6">
    <location>
        <begin position="52"/>
        <end position="167"/>
    </location>
</feature>
<comment type="caution">
    <text evidence="7">The sequence shown here is derived from an EMBL/GenBank/DDBJ whole genome shotgun (WGS) entry which is preliminary data.</text>
</comment>
<keyword evidence="2" id="KW-0479">Metal-binding</keyword>
<dbReference type="InterPro" id="IPR029060">
    <property type="entry name" value="PIN-like_dom_sf"/>
</dbReference>
<dbReference type="AlphaFoldDB" id="A0A3A5MSR1"/>
<feature type="region of interest" description="Disordered" evidence="5">
    <location>
        <begin position="1"/>
        <end position="25"/>
    </location>
</feature>
<evidence type="ECO:0000313" key="8">
    <source>
        <dbReference type="Proteomes" id="UP000272015"/>
    </source>
</evidence>
<evidence type="ECO:0000256" key="5">
    <source>
        <dbReference type="SAM" id="MobiDB-lite"/>
    </source>
</evidence>
<evidence type="ECO:0000256" key="3">
    <source>
        <dbReference type="ARBA" id="ARBA00022801"/>
    </source>
</evidence>
<reference evidence="7 8" key="1">
    <citation type="submission" date="2018-09" db="EMBL/GenBank/DDBJ databases">
        <title>Novel species of Cryobacterium.</title>
        <authorList>
            <person name="Liu Q."/>
            <person name="Xin Y.-H."/>
        </authorList>
    </citation>
    <scope>NUCLEOTIDE SEQUENCE [LARGE SCALE GENOMIC DNA]</scope>
    <source>
        <strain evidence="7 8">Hh39</strain>
    </source>
</reference>
<keyword evidence="3" id="KW-0378">Hydrolase</keyword>
<evidence type="ECO:0000256" key="2">
    <source>
        <dbReference type="ARBA" id="ARBA00022723"/>
    </source>
</evidence>
<evidence type="ECO:0000313" key="7">
    <source>
        <dbReference type="EMBL" id="RJT88966.1"/>
    </source>
</evidence>
<dbReference type="Proteomes" id="UP000272015">
    <property type="component" value="Unassembled WGS sequence"/>
</dbReference>
<dbReference type="Gene3D" id="3.40.50.1010">
    <property type="entry name" value="5'-nuclease"/>
    <property type="match status" value="1"/>
</dbReference>
<dbReference type="InterPro" id="IPR002716">
    <property type="entry name" value="PIN_dom"/>
</dbReference>
<organism evidence="7 8">
    <name type="scientific">Cryobacterium melibiosiphilum</name>
    <dbReference type="NCBI Taxonomy" id="995039"/>
    <lineage>
        <taxon>Bacteria</taxon>
        <taxon>Bacillati</taxon>
        <taxon>Actinomycetota</taxon>
        <taxon>Actinomycetes</taxon>
        <taxon>Micrococcales</taxon>
        <taxon>Microbacteriaceae</taxon>
        <taxon>Cryobacterium</taxon>
    </lineage>
</organism>
<dbReference type="GO" id="GO:0004518">
    <property type="term" value="F:nuclease activity"/>
    <property type="evidence" value="ECO:0007669"/>
    <property type="project" value="UniProtKB-KW"/>
</dbReference>
<dbReference type="SUPFAM" id="SSF88723">
    <property type="entry name" value="PIN domain-like"/>
    <property type="match status" value="1"/>
</dbReference>
<name>A0A3A5MSR1_9MICO</name>